<dbReference type="Gene3D" id="2.60.40.420">
    <property type="entry name" value="Cupredoxins - blue copper proteins"/>
    <property type="match status" value="1"/>
</dbReference>
<dbReference type="PANTHER" id="PTHR38439">
    <property type="entry name" value="AURACYANIN-B"/>
    <property type="match status" value="1"/>
</dbReference>
<name>Q0FZ61_9HYPH</name>
<feature type="compositionally biased region" description="Basic and acidic residues" evidence="3">
    <location>
        <begin position="63"/>
        <end position="87"/>
    </location>
</feature>
<dbReference type="InterPro" id="IPR008972">
    <property type="entry name" value="Cupredoxin"/>
</dbReference>
<dbReference type="PANTHER" id="PTHR38439:SF3">
    <property type="entry name" value="COPPER-RESISTANT CUPROPROTEIN COPI"/>
    <property type="match status" value="1"/>
</dbReference>
<dbReference type="SUPFAM" id="SSF49503">
    <property type="entry name" value="Cupredoxins"/>
    <property type="match status" value="1"/>
</dbReference>
<evidence type="ECO:0000256" key="3">
    <source>
        <dbReference type="SAM" id="MobiDB-lite"/>
    </source>
</evidence>
<keyword evidence="1" id="KW-0479">Metal-binding</keyword>
<feature type="region of interest" description="Disordered" evidence="3">
    <location>
        <begin position="47"/>
        <end position="87"/>
    </location>
</feature>
<evidence type="ECO:0000259" key="4">
    <source>
        <dbReference type="Pfam" id="PF00127"/>
    </source>
</evidence>
<dbReference type="STRING" id="217511.GCA_001463845_01419"/>
<reference evidence="5 6" key="1">
    <citation type="journal article" date="2010" name="J. Bacteriol.">
        <title>Genome sequence of Fulvimarina pelagi HTCC2506T, a Mn(II)-oxidizing alphaproteobacterium possessing an aerobic anoxygenic photosynthetic gene cluster and Xanthorhodopsin.</title>
        <authorList>
            <person name="Kang I."/>
            <person name="Oh H.M."/>
            <person name="Lim S.I."/>
            <person name="Ferriera S."/>
            <person name="Giovannoni S.J."/>
            <person name="Cho J.C."/>
        </authorList>
    </citation>
    <scope>NUCLEOTIDE SEQUENCE [LARGE SCALE GENOMIC DNA]</scope>
    <source>
        <strain evidence="5 6">HTCC2506</strain>
    </source>
</reference>
<dbReference type="HOGENOM" id="CLU_102172_0_0_5"/>
<evidence type="ECO:0000256" key="1">
    <source>
        <dbReference type="ARBA" id="ARBA00022723"/>
    </source>
</evidence>
<dbReference type="EMBL" id="AATP01000008">
    <property type="protein sequence ID" value="EAU40417.1"/>
    <property type="molecule type" value="Genomic_DNA"/>
</dbReference>
<evidence type="ECO:0000256" key="2">
    <source>
        <dbReference type="ARBA" id="ARBA00023008"/>
    </source>
</evidence>
<organism evidence="5 6">
    <name type="scientific">Fulvimarina pelagi HTCC2506</name>
    <dbReference type="NCBI Taxonomy" id="314231"/>
    <lineage>
        <taxon>Bacteria</taxon>
        <taxon>Pseudomonadati</taxon>
        <taxon>Pseudomonadota</taxon>
        <taxon>Alphaproteobacteria</taxon>
        <taxon>Hyphomicrobiales</taxon>
        <taxon>Aurantimonadaceae</taxon>
        <taxon>Fulvimarina</taxon>
    </lineage>
</organism>
<keyword evidence="2" id="KW-0186">Copper</keyword>
<feature type="region of interest" description="Disordered" evidence="3">
    <location>
        <begin position="1"/>
        <end position="21"/>
    </location>
</feature>
<dbReference type="InterPro" id="IPR000923">
    <property type="entry name" value="BlueCu_1"/>
</dbReference>
<evidence type="ECO:0000313" key="6">
    <source>
        <dbReference type="Proteomes" id="UP000004310"/>
    </source>
</evidence>
<dbReference type="GO" id="GO:0009055">
    <property type="term" value="F:electron transfer activity"/>
    <property type="evidence" value="ECO:0007669"/>
    <property type="project" value="InterPro"/>
</dbReference>
<accession>Q0FZ61</accession>
<dbReference type="InterPro" id="IPR033138">
    <property type="entry name" value="Cu_oxidase_CS"/>
</dbReference>
<protein>
    <submittedName>
        <fullName evidence="5">Putative copper-containing oxidoreductase signal peptide protein</fullName>
    </submittedName>
</protein>
<gene>
    <name evidence="5" type="ORF">FP2506_04285</name>
</gene>
<feature type="domain" description="Blue (type 1) copper" evidence="4">
    <location>
        <begin position="118"/>
        <end position="221"/>
    </location>
</feature>
<evidence type="ECO:0000313" key="5">
    <source>
        <dbReference type="EMBL" id="EAU40417.1"/>
    </source>
</evidence>
<dbReference type="eggNOG" id="COG4454">
    <property type="taxonomic scope" value="Bacteria"/>
</dbReference>
<dbReference type="InterPro" id="IPR050845">
    <property type="entry name" value="Cu-binding_ET"/>
</dbReference>
<dbReference type="Proteomes" id="UP000004310">
    <property type="component" value="Unassembled WGS sequence"/>
</dbReference>
<sequence>MAPATQVTDRHGAEGPLLKETNHTMRMTTVLTALSLALPLASVAKAQEHHHTGTMEHGSIAHGDGHKATSEDVHRDMHGSMGHDHAPAEAGHDAELVVGVPGEAEQASRTIDVSMKEDDDGAMIFEPASIAVEEGETVRLTIRNDGELEHEFVLGDRSHIAEHKGLMERFPEMEHADPNAVRLQPGESGEIVWTFTKAGDFEFACLIPGHYDAGMHGKLTVASK</sequence>
<dbReference type="Pfam" id="PF00127">
    <property type="entry name" value="Copper-bind"/>
    <property type="match status" value="1"/>
</dbReference>
<dbReference type="GO" id="GO:0005507">
    <property type="term" value="F:copper ion binding"/>
    <property type="evidence" value="ECO:0007669"/>
    <property type="project" value="InterPro"/>
</dbReference>
<dbReference type="CDD" id="cd04211">
    <property type="entry name" value="Cupredoxin_like_2"/>
    <property type="match status" value="1"/>
</dbReference>
<dbReference type="PROSITE" id="PS00079">
    <property type="entry name" value="MULTICOPPER_OXIDASE1"/>
    <property type="match status" value="1"/>
</dbReference>
<dbReference type="AlphaFoldDB" id="Q0FZ61"/>
<comment type="caution">
    <text evidence="5">The sequence shown here is derived from an EMBL/GenBank/DDBJ whole genome shotgun (WGS) entry which is preliminary data.</text>
</comment>
<keyword evidence="6" id="KW-1185">Reference proteome</keyword>
<proteinExistence type="predicted"/>